<evidence type="ECO:0000313" key="5">
    <source>
        <dbReference type="EMBL" id="JAG87444.1"/>
    </source>
</evidence>
<evidence type="ECO:0000256" key="1">
    <source>
        <dbReference type="ARBA" id="ARBA00022614"/>
    </source>
</evidence>
<feature type="compositionally biased region" description="Acidic residues" evidence="4">
    <location>
        <begin position="397"/>
        <end position="407"/>
    </location>
</feature>
<dbReference type="EMBL" id="GCHU01012428">
    <property type="protein sequence ID" value="JAG87444.1"/>
    <property type="molecule type" value="Transcribed_RNA"/>
</dbReference>
<feature type="compositionally biased region" description="Acidic residues" evidence="4">
    <location>
        <begin position="359"/>
        <end position="386"/>
    </location>
</feature>
<dbReference type="FunFam" id="3.80.10.10:FF:000131">
    <property type="entry name" value="acidic leucine-rich nuclear phosphoprotein 32-related protein-like"/>
    <property type="match status" value="1"/>
</dbReference>
<protein>
    <submittedName>
        <fullName evidence="7">TSA: Wollemia nobilis Ref_Wollemi_Transcript_12501_1881 transcribed RNA sequence</fullName>
    </submittedName>
    <submittedName>
        <fullName evidence="6">TSA: Wollemia nobilis Ref_Wollemi_Transcript_12502_1835 transcribed RNA sequence</fullName>
    </submittedName>
    <submittedName>
        <fullName evidence="5">TSA: Wollemia nobilis Ref_Wollemi_Transcript_12503_1787 transcribed RNA sequence</fullName>
    </submittedName>
</protein>
<dbReference type="InterPro" id="IPR001611">
    <property type="entry name" value="Leu-rich_rpt"/>
</dbReference>
<dbReference type="Pfam" id="PF14580">
    <property type="entry name" value="LRR_9"/>
    <property type="match status" value="1"/>
</dbReference>
<organism evidence="6">
    <name type="scientific">Wollemia nobilis</name>
    <dbReference type="NCBI Taxonomy" id="56998"/>
    <lineage>
        <taxon>Eukaryota</taxon>
        <taxon>Viridiplantae</taxon>
        <taxon>Streptophyta</taxon>
        <taxon>Embryophyta</taxon>
        <taxon>Tracheophyta</taxon>
        <taxon>Spermatophyta</taxon>
        <taxon>Pinopsida</taxon>
        <taxon>Pinidae</taxon>
        <taxon>Conifers II</taxon>
        <taxon>Araucariales</taxon>
        <taxon>Araucariaceae</taxon>
        <taxon>Wollemia</taxon>
    </lineage>
</organism>
<name>A0A0C9QRS8_9CONI</name>
<dbReference type="EMBL" id="GCHU01012427">
    <property type="protein sequence ID" value="JAG87445.1"/>
    <property type="molecule type" value="Transcribed_RNA"/>
</dbReference>
<feature type="compositionally biased region" description="Acidic residues" evidence="4">
    <location>
        <begin position="246"/>
        <end position="295"/>
    </location>
</feature>
<dbReference type="EMBL" id="GCHU01012426">
    <property type="protein sequence ID" value="JAG87446.1"/>
    <property type="molecule type" value="Transcribed_RNA"/>
</dbReference>
<feature type="compositionally biased region" description="Low complexity" evidence="4">
    <location>
        <begin position="226"/>
        <end position="240"/>
    </location>
</feature>
<feature type="compositionally biased region" description="Acidic residues" evidence="4">
    <location>
        <begin position="162"/>
        <end position="181"/>
    </location>
</feature>
<keyword evidence="2" id="KW-0677">Repeat</keyword>
<keyword evidence="1" id="KW-0433">Leucine-rich repeat</keyword>
<dbReference type="PROSITE" id="PS51450">
    <property type="entry name" value="LRR"/>
    <property type="match status" value="1"/>
</dbReference>
<dbReference type="PANTHER" id="PTHR11375:SF0">
    <property type="entry name" value="ACIDIC LEUCINE-RICH NUCLEAR PHOSPHOPROTEIN 32 FAMILY MEMBER A"/>
    <property type="match status" value="1"/>
</dbReference>
<proteinExistence type="inferred from homology"/>
<feature type="compositionally biased region" description="Acidic residues" evidence="4">
    <location>
        <begin position="306"/>
        <end position="347"/>
    </location>
</feature>
<dbReference type="InterPro" id="IPR045081">
    <property type="entry name" value="AN32"/>
</dbReference>
<comment type="similarity">
    <text evidence="3">Belongs to the ANP32 family.</text>
</comment>
<dbReference type="GO" id="GO:0005634">
    <property type="term" value="C:nucleus"/>
    <property type="evidence" value="ECO:0007669"/>
    <property type="project" value="TreeGrafter"/>
</dbReference>
<dbReference type="AlphaFoldDB" id="A0A0C9QRS8"/>
<sequence>MEKAWEKAVEAAKGGQNPSETLSLTLDGALKSAPCKLPPAVLFEQFSLLQHLSIANAGLISLEGFPSLPHLKRLVLSDNRIAGGLEHLAQAGLKSLQDLDLSNNRIQAFEDLVPLSQFNLVSIDLYECPVTRLPDYRARVFDIIKSLQFLDKTDLEGKERFDSDEEGEEVDSEDEDEEDVDNFNSEDRSNGTRLVNQEEDFEEDDEEDDELDVEEEEEYQDGVTINGHGAAPPGHVAANATTGNISEDDDVEDEDDYQNAEVQDLDEEDEDDSDEVAEADDDDGVAEDDEEEEGTEQARGPPGELDVQDEEDNGEDEDGELGDEEEDDEGVDNDGEDDGEDEEEDYGTEYLVQPIGRPEDEDGGSDFEPVEDEPEDEDIDEDEDEGVAGGHKRSRDEVDDDDSEDEERNPKRR</sequence>
<feature type="region of interest" description="Disordered" evidence="4">
    <location>
        <begin position="158"/>
        <end position="413"/>
    </location>
</feature>
<dbReference type="PANTHER" id="PTHR11375">
    <property type="entry name" value="ACIDIC LEUCINE-RICH NUCLEAR PHOSPHOPROTEIN 32"/>
    <property type="match status" value="1"/>
</dbReference>
<evidence type="ECO:0000256" key="3">
    <source>
        <dbReference type="ARBA" id="ARBA00025777"/>
    </source>
</evidence>
<feature type="compositionally biased region" description="Acidic residues" evidence="4">
    <location>
        <begin position="197"/>
        <end position="220"/>
    </location>
</feature>
<dbReference type="SUPFAM" id="SSF52058">
    <property type="entry name" value="L domain-like"/>
    <property type="match status" value="1"/>
</dbReference>
<dbReference type="InterPro" id="IPR032675">
    <property type="entry name" value="LRR_dom_sf"/>
</dbReference>
<evidence type="ECO:0000256" key="2">
    <source>
        <dbReference type="ARBA" id="ARBA00022737"/>
    </source>
</evidence>
<accession>A0A0C9QRS8</accession>
<evidence type="ECO:0000313" key="7">
    <source>
        <dbReference type="EMBL" id="JAG87446.1"/>
    </source>
</evidence>
<reference evidence="6" key="1">
    <citation type="submission" date="2015-02" db="EMBL/GenBank/DDBJ databases">
        <title>A transcriptome of Wollemia nobilis - a relic of Gondwana.</title>
        <authorList>
            <person name="Chia J.Y."/>
            <person name="Leong Y.S."/>
            <person name="Abdul Karim S."/>
            <person name="Wan Azmi N."/>
            <person name="Hercus R."/>
            <person name="Croft L."/>
        </authorList>
    </citation>
    <scope>NUCLEOTIDE SEQUENCE</scope>
    <source>
        <strain evidence="6">MaeBrown</strain>
        <tissue evidence="6">Leaf</tissue>
    </source>
</reference>
<evidence type="ECO:0000313" key="6">
    <source>
        <dbReference type="EMBL" id="JAG87445.1"/>
    </source>
</evidence>
<evidence type="ECO:0000256" key="4">
    <source>
        <dbReference type="SAM" id="MobiDB-lite"/>
    </source>
</evidence>
<dbReference type="GO" id="GO:0042393">
    <property type="term" value="F:histone binding"/>
    <property type="evidence" value="ECO:0007669"/>
    <property type="project" value="TreeGrafter"/>
</dbReference>
<dbReference type="Gene3D" id="3.80.10.10">
    <property type="entry name" value="Ribonuclease Inhibitor"/>
    <property type="match status" value="1"/>
</dbReference>